<evidence type="ECO:0000313" key="3">
    <source>
        <dbReference type="Proteomes" id="UP000636394"/>
    </source>
</evidence>
<dbReference type="Gene3D" id="3.90.550.10">
    <property type="entry name" value="Spore Coat Polysaccharide Biosynthesis Protein SpsA, Chain A"/>
    <property type="match status" value="1"/>
</dbReference>
<dbReference type="KEGG" id="ebz:J7S26_06940"/>
<reference evidence="1 3" key="1">
    <citation type="submission" date="2019-11" db="EMBL/GenBank/DDBJ databases">
        <title>Eggerthellaceae novel genus isolated from the rectal contents of marmort.</title>
        <authorList>
            <person name="Zhang G."/>
        </authorList>
    </citation>
    <scope>NUCLEOTIDE SEQUENCE [LARGE SCALE GENOMIC DNA]</scope>
    <source>
        <strain evidence="1">Zg-886</strain>
        <strain evidence="3">zg-886</strain>
    </source>
</reference>
<reference evidence="2" key="2">
    <citation type="submission" date="2021-04" db="EMBL/GenBank/DDBJ databases">
        <title>Novel species in family Eggerthellaceae.</title>
        <authorList>
            <person name="Zhang G."/>
        </authorList>
    </citation>
    <scope>NUCLEOTIDE SEQUENCE</scope>
    <source>
        <strain evidence="2">Zg-886</strain>
    </source>
</reference>
<dbReference type="SUPFAM" id="SSF53448">
    <property type="entry name" value="Nucleotide-diphospho-sugar transferases"/>
    <property type="match status" value="1"/>
</dbReference>
<evidence type="ECO:0000313" key="2">
    <source>
        <dbReference type="EMBL" id="QTU84084.1"/>
    </source>
</evidence>
<keyword evidence="3" id="KW-1185">Reference proteome</keyword>
<accession>A0A9E6SU57</accession>
<organism evidence="2 4">
    <name type="scientific">Xiamenia xianingshaonis</name>
    <dbReference type="NCBI Taxonomy" id="2682776"/>
    <lineage>
        <taxon>Bacteria</taxon>
        <taxon>Bacillati</taxon>
        <taxon>Actinomycetota</taxon>
        <taxon>Coriobacteriia</taxon>
        <taxon>Eggerthellales</taxon>
        <taxon>Eggerthellaceae</taxon>
        <taxon>Xiamenia</taxon>
    </lineage>
</organism>
<protein>
    <submittedName>
        <fullName evidence="2">DUF2064 domain-containing protein</fullName>
    </submittedName>
</protein>
<dbReference type="PANTHER" id="PTHR36529">
    <property type="entry name" value="SLL1095 PROTEIN"/>
    <property type="match status" value="1"/>
</dbReference>
<dbReference type="PANTHER" id="PTHR36529:SF1">
    <property type="entry name" value="GLYCOSYLTRANSFERASE"/>
    <property type="match status" value="1"/>
</dbReference>
<evidence type="ECO:0000313" key="1">
    <source>
        <dbReference type="EMBL" id="NHM14307.1"/>
    </source>
</evidence>
<dbReference type="Pfam" id="PF09837">
    <property type="entry name" value="DUF2064"/>
    <property type="match status" value="1"/>
</dbReference>
<dbReference type="InterPro" id="IPR018641">
    <property type="entry name" value="Trfase_1_rSAM/seldom-assoc"/>
</dbReference>
<gene>
    <name evidence="1" type="ORF">GMI68_05935</name>
    <name evidence="2" type="ORF">J7S26_06940</name>
</gene>
<evidence type="ECO:0000313" key="4">
    <source>
        <dbReference type="Proteomes" id="UP000671910"/>
    </source>
</evidence>
<dbReference type="RefSeq" id="WP_166339521.1">
    <property type="nucleotide sequence ID" value="NZ_CP072829.1"/>
</dbReference>
<dbReference type="EMBL" id="WPCR01000006">
    <property type="protein sequence ID" value="NHM14307.1"/>
    <property type="molecule type" value="Genomic_DNA"/>
</dbReference>
<sequence length="292" mass="32411">MKVRRNALLLFSKVPEPGKVKTRLTPLKDGLFDPGIASYLYHCMLFDVAEICCDALADLERKSRDAAGDAAAGDAASVFDEYTLIISSPGADQERMMRELFAESGVWPRPIEFIHDEGASFDEHYNDAFSQVWDGGFDTVLSMGCDMPALRRSIVTEGFERLHQLCEVPGGGIVLAPDQELGVSVVGWTSSTDFDHSGVFYNQDGLTVLPAYIRKCKALGLPALYLPDVPDVDTMRDLDHHVTLVEALVYCAQFQDDVTPPWRTAEALREVGYTDVRIMPNNLFDPRGEIDR</sequence>
<proteinExistence type="predicted"/>
<dbReference type="Proteomes" id="UP000671910">
    <property type="component" value="Chromosome"/>
</dbReference>
<dbReference type="AlphaFoldDB" id="A0A9E6SU57"/>
<dbReference type="Proteomes" id="UP000636394">
    <property type="component" value="Unassembled WGS sequence"/>
</dbReference>
<dbReference type="EMBL" id="CP072829">
    <property type="protein sequence ID" value="QTU84084.1"/>
    <property type="molecule type" value="Genomic_DNA"/>
</dbReference>
<name>A0A9E6SU57_9ACTN</name>
<dbReference type="InterPro" id="IPR029044">
    <property type="entry name" value="Nucleotide-diphossugar_trans"/>
</dbReference>